<dbReference type="Proteomes" id="UP000887572">
    <property type="component" value="Unplaced"/>
</dbReference>
<reference evidence="4" key="1">
    <citation type="submission" date="2022-11" db="UniProtKB">
        <authorList>
            <consortium name="WormBaseParasite"/>
        </authorList>
    </citation>
    <scope>IDENTIFICATION</scope>
</reference>
<dbReference type="WBParaSite" id="Gr19_v10_g11354.t1">
    <property type="protein sequence ID" value="Gr19_v10_g11354.t1"/>
    <property type="gene ID" value="Gr19_v10_g11354"/>
</dbReference>
<dbReference type="AlphaFoldDB" id="A0A914GU35"/>
<feature type="compositionally biased region" description="Polar residues" evidence="1">
    <location>
        <begin position="119"/>
        <end position="128"/>
    </location>
</feature>
<evidence type="ECO:0000313" key="3">
    <source>
        <dbReference type="Proteomes" id="UP000887572"/>
    </source>
</evidence>
<name>A0A914GU35_GLORO</name>
<protein>
    <submittedName>
        <fullName evidence="4">Uncharacterized protein</fullName>
    </submittedName>
</protein>
<evidence type="ECO:0000256" key="1">
    <source>
        <dbReference type="SAM" id="MobiDB-lite"/>
    </source>
</evidence>
<feature type="region of interest" description="Disordered" evidence="1">
    <location>
        <begin position="99"/>
        <end position="135"/>
    </location>
</feature>
<keyword evidence="2" id="KW-1133">Transmembrane helix</keyword>
<dbReference type="Pfam" id="PF21525">
    <property type="entry name" value="Nlp36"/>
    <property type="match status" value="1"/>
</dbReference>
<keyword evidence="3" id="KW-1185">Reference proteome</keyword>
<evidence type="ECO:0000256" key="2">
    <source>
        <dbReference type="SAM" id="Phobius"/>
    </source>
</evidence>
<accession>A0A914GU35</accession>
<keyword evidence="2" id="KW-0812">Transmembrane</keyword>
<feature type="transmembrane region" description="Helical" evidence="2">
    <location>
        <begin position="40"/>
        <end position="66"/>
    </location>
</feature>
<organism evidence="3 4">
    <name type="scientific">Globodera rostochiensis</name>
    <name type="common">Golden nematode worm</name>
    <name type="synonym">Heterodera rostochiensis</name>
    <dbReference type="NCBI Taxonomy" id="31243"/>
    <lineage>
        <taxon>Eukaryota</taxon>
        <taxon>Metazoa</taxon>
        <taxon>Ecdysozoa</taxon>
        <taxon>Nematoda</taxon>
        <taxon>Chromadorea</taxon>
        <taxon>Rhabditida</taxon>
        <taxon>Tylenchina</taxon>
        <taxon>Tylenchomorpha</taxon>
        <taxon>Tylenchoidea</taxon>
        <taxon>Heteroderidae</taxon>
        <taxon>Heteroderinae</taxon>
        <taxon>Globodera</taxon>
    </lineage>
</organism>
<sequence>MFEFGSGWRRKFRFVLVVSLYSNFHQSAKMPRQVLELSDYFAPLAALIMFALAVLVFSFFVINFFYITDRDDLTIFEKFGAHLHLCLGPHAMSDIYRGGPRTYAPPQEHNAAELDEQNEPTNGSTTRTMTKEQKF</sequence>
<evidence type="ECO:0000313" key="4">
    <source>
        <dbReference type="WBParaSite" id="Gr19_v10_g11354.t1"/>
    </source>
</evidence>
<keyword evidence="2" id="KW-0472">Membrane</keyword>
<proteinExistence type="predicted"/>